<feature type="compositionally biased region" description="Basic and acidic residues" evidence="10">
    <location>
        <begin position="202"/>
        <end position="214"/>
    </location>
</feature>
<evidence type="ECO:0000256" key="6">
    <source>
        <dbReference type="ARBA" id="ARBA00023004"/>
    </source>
</evidence>
<dbReference type="PROSITE" id="PS00086">
    <property type="entry name" value="CYTOCHROME_P450"/>
    <property type="match status" value="1"/>
</dbReference>
<dbReference type="PRINTS" id="PR00463">
    <property type="entry name" value="EP450I"/>
</dbReference>
<keyword evidence="6 8" id="KW-0408">Iron</keyword>
<comment type="similarity">
    <text evidence="2 9">Belongs to the cytochrome P450 family.</text>
</comment>
<dbReference type="PANTHER" id="PTHR24292">
    <property type="entry name" value="CYTOCHROME P450"/>
    <property type="match status" value="1"/>
</dbReference>
<evidence type="ECO:0000313" key="12">
    <source>
        <dbReference type="Proteomes" id="UP000267096"/>
    </source>
</evidence>
<dbReference type="InterPro" id="IPR001128">
    <property type="entry name" value="Cyt_P450"/>
</dbReference>
<name>A0A0M3JZM5_ANISI</name>
<evidence type="ECO:0000256" key="7">
    <source>
        <dbReference type="ARBA" id="ARBA00023033"/>
    </source>
</evidence>
<protein>
    <submittedName>
        <fullName evidence="13">Cytochrome P450 9e2</fullName>
    </submittedName>
</protein>
<dbReference type="WBParaSite" id="ASIM_0001397001-mRNA-1">
    <property type="protein sequence ID" value="ASIM_0001397001-mRNA-1"/>
    <property type="gene ID" value="ASIM_0001397001"/>
</dbReference>
<proteinExistence type="inferred from homology"/>
<sequence>MELAGQCFLFLIAGYETSASTLQFALFALTTNPTAQEEAYREIMEVVGHKEIVTYKDLSDMHYLEQIMMETLRMYPPAPRFDRECSSPITVNHIHFEQNSIVSIPVFAIHYNPKIYPNPHKFDPMRFTREAVTERNRLAFIPFGYGPRNCLGRRFAVFEFKLTLTYLIRTYQFIPTNETPVRSSSRTEYGRDDTTSETDNNTSRKEIELKSRYE</sequence>
<organism evidence="13">
    <name type="scientific">Anisakis simplex</name>
    <name type="common">Herring worm</name>
    <dbReference type="NCBI Taxonomy" id="6269"/>
    <lineage>
        <taxon>Eukaryota</taxon>
        <taxon>Metazoa</taxon>
        <taxon>Ecdysozoa</taxon>
        <taxon>Nematoda</taxon>
        <taxon>Chromadorea</taxon>
        <taxon>Rhabditida</taxon>
        <taxon>Spirurina</taxon>
        <taxon>Ascaridomorpha</taxon>
        <taxon>Ascaridoidea</taxon>
        <taxon>Anisakidae</taxon>
        <taxon>Anisakis</taxon>
        <taxon>Anisakis simplex complex</taxon>
    </lineage>
</organism>
<dbReference type="Pfam" id="PF00067">
    <property type="entry name" value="p450"/>
    <property type="match status" value="1"/>
</dbReference>
<dbReference type="PANTHER" id="PTHR24292:SF54">
    <property type="entry name" value="CYP9F3-RELATED"/>
    <property type="match status" value="1"/>
</dbReference>
<dbReference type="GO" id="GO:0005506">
    <property type="term" value="F:iron ion binding"/>
    <property type="evidence" value="ECO:0007669"/>
    <property type="project" value="InterPro"/>
</dbReference>
<evidence type="ECO:0000256" key="1">
    <source>
        <dbReference type="ARBA" id="ARBA00001971"/>
    </source>
</evidence>
<evidence type="ECO:0000256" key="8">
    <source>
        <dbReference type="PIRSR" id="PIRSR602401-1"/>
    </source>
</evidence>
<evidence type="ECO:0000313" key="11">
    <source>
        <dbReference type="EMBL" id="VDK49611.1"/>
    </source>
</evidence>
<dbReference type="SUPFAM" id="SSF48264">
    <property type="entry name" value="Cytochrome P450"/>
    <property type="match status" value="1"/>
</dbReference>
<evidence type="ECO:0000256" key="5">
    <source>
        <dbReference type="ARBA" id="ARBA00023002"/>
    </source>
</evidence>
<dbReference type="OrthoDB" id="2789670at2759"/>
<dbReference type="Gene3D" id="1.10.630.10">
    <property type="entry name" value="Cytochrome P450"/>
    <property type="match status" value="1"/>
</dbReference>
<keyword evidence="5 9" id="KW-0560">Oxidoreductase</keyword>
<comment type="cofactor">
    <cofactor evidence="1 8">
        <name>heme</name>
        <dbReference type="ChEBI" id="CHEBI:30413"/>
    </cofactor>
</comment>
<dbReference type="GO" id="GO:0016705">
    <property type="term" value="F:oxidoreductase activity, acting on paired donors, with incorporation or reduction of molecular oxygen"/>
    <property type="evidence" value="ECO:0007669"/>
    <property type="project" value="InterPro"/>
</dbReference>
<dbReference type="InterPro" id="IPR036396">
    <property type="entry name" value="Cyt_P450_sf"/>
</dbReference>
<dbReference type="InterPro" id="IPR017972">
    <property type="entry name" value="Cyt_P450_CS"/>
</dbReference>
<evidence type="ECO:0000256" key="9">
    <source>
        <dbReference type="RuleBase" id="RU000461"/>
    </source>
</evidence>
<gene>
    <name evidence="11" type="ORF">ASIM_LOCUS13398</name>
</gene>
<dbReference type="InterPro" id="IPR050476">
    <property type="entry name" value="Insect_CytP450_Detox"/>
</dbReference>
<dbReference type="InterPro" id="IPR002401">
    <property type="entry name" value="Cyt_P450_E_grp-I"/>
</dbReference>
<keyword evidence="7 9" id="KW-0503">Monooxygenase</keyword>
<dbReference type="Proteomes" id="UP000267096">
    <property type="component" value="Unassembled WGS sequence"/>
</dbReference>
<keyword evidence="4 8" id="KW-0479">Metal-binding</keyword>
<dbReference type="EMBL" id="UYRR01031382">
    <property type="protein sequence ID" value="VDK49611.1"/>
    <property type="molecule type" value="Genomic_DNA"/>
</dbReference>
<accession>A0A0M3JZM5</accession>
<evidence type="ECO:0000256" key="10">
    <source>
        <dbReference type="SAM" id="MobiDB-lite"/>
    </source>
</evidence>
<keyword evidence="12" id="KW-1185">Reference proteome</keyword>
<reference evidence="11 12" key="2">
    <citation type="submission" date="2018-11" db="EMBL/GenBank/DDBJ databases">
        <authorList>
            <consortium name="Pathogen Informatics"/>
        </authorList>
    </citation>
    <scope>NUCLEOTIDE SEQUENCE [LARGE SCALE GENOMIC DNA]</scope>
</reference>
<reference evidence="13" key="1">
    <citation type="submission" date="2017-02" db="UniProtKB">
        <authorList>
            <consortium name="WormBaseParasite"/>
        </authorList>
    </citation>
    <scope>IDENTIFICATION</scope>
</reference>
<dbReference type="GO" id="GO:0004497">
    <property type="term" value="F:monooxygenase activity"/>
    <property type="evidence" value="ECO:0007669"/>
    <property type="project" value="UniProtKB-KW"/>
</dbReference>
<evidence type="ECO:0000313" key="13">
    <source>
        <dbReference type="WBParaSite" id="ASIM_0001397001-mRNA-1"/>
    </source>
</evidence>
<evidence type="ECO:0000256" key="2">
    <source>
        <dbReference type="ARBA" id="ARBA00010617"/>
    </source>
</evidence>
<keyword evidence="3 8" id="KW-0349">Heme</keyword>
<feature type="region of interest" description="Disordered" evidence="10">
    <location>
        <begin position="179"/>
        <end position="214"/>
    </location>
</feature>
<dbReference type="AlphaFoldDB" id="A0A0M3JZM5"/>
<evidence type="ECO:0000256" key="4">
    <source>
        <dbReference type="ARBA" id="ARBA00022723"/>
    </source>
</evidence>
<dbReference type="GO" id="GO:0020037">
    <property type="term" value="F:heme binding"/>
    <property type="evidence" value="ECO:0007669"/>
    <property type="project" value="InterPro"/>
</dbReference>
<dbReference type="PRINTS" id="PR00385">
    <property type="entry name" value="P450"/>
</dbReference>
<feature type="binding site" description="axial binding residue" evidence="8">
    <location>
        <position position="150"/>
    </location>
    <ligand>
        <name>heme</name>
        <dbReference type="ChEBI" id="CHEBI:30413"/>
    </ligand>
    <ligandPart>
        <name>Fe</name>
        <dbReference type="ChEBI" id="CHEBI:18248"/>
    </ligandPart>
</feature>
<evidence type="ECO:0000256" key="3">
    <source>
        <dbReference type="ARBA" id="ARBA00022617"/>
    </source>
</evidence>